<evidence type="ECO:0000313" key="2">
    <source>
        <dbReference type="EMBL" id="MBB4693393.1"/>
    </source>
</evidence>
<keyword evidence="2" id="KW-0946">Virion</keyword>
<organism evidence="2 3">
    <name type="scientific">Paractinoplanes abujensis</name>
    <dbReference type="NCBI Taxonomy" id="882441"/>
    <lineage>
        <taxon>Bacteria</taxon>
        <taxon>Bacillati</taxon>
        <taxon>Actinomycetota</taxon>
        <taxon>Actinomycetes</taxon>
        <taxon>Micromonosporales</taxon>
        <taxon>Micromonosporaceae</taxon>
        <taxon>Paractinoplanes</taxon>
    </lineage>
</organism>
<proteinExistence type="predicted"/>
<dbReference type="EMBL" id="JACHMF010000001">
    <property type="protein sequence ID" value="MBB4693393.1"/>
    <property type="molecule type" value="Genomic_DNA"/>
</dbReference>
<reference evidence="2 3" key="1">
    <citation type="submission" date="2020-08" db="EMBL/GenBank/DDBJ databases">
        <title>Sequencing the genomes of 1000 actinobacteria strains.</title>
        <authorList>
            <person name="Klenk H.-P."/>
        </authorList>
    </citation>
    <scope>NUCLEOTIDE SEQUENCE [LARGE SCALE GENOMIC DNA]</scope>
    <source>
        <strain evidence="2 3">DSM 45518</strain>
    </source>
</reference>
<keyword evidence="2" id="KW-0167">Capsid protein</keyword>
<keyword evidence="3" id="KW-1185">Reference proteome</keyword>
<sequence>MPAGGQGFPGGGRGGPRGMGGNKLKERFLGSTAFKTRYEDAYRDMYQKIYGNAAALNALESALKVLATVDGYDEQATSSEADRLRTLLQQRSAYLATRDVTRTS</sequence>
<dbReference type="Proteomes" id="UP000542742">
    <property type="component" value="Unassembled WGS sequence"/>
</dbReference>
<comment type="caution">
    <text evidence="2">The sequence shown here is derived from an EMBL/GenBank/DDBJ whole genome shotgun (WGS) entry which is preliminary data.</text>
</comment>
<evidence type="ECO:0000313" key="3">
    <source>
        <dbReference type="Proteomes" id="UP000542742"/>
    </source>
</evidence>
<feature type="compositionally biased region" description="Gly residues" evidence="1">
    <location>
        <begin position="1"/>
        <end position="21"/>
    </location>
</feature>
<protein>
    <submittedName>
        <fullName evidence="2">Spore coat protein CotH</fullName>
    </submittedName>
</protein>
<feature type="region of interest" description="Disordered" evidence="1">
    <location>
        <begin position="1"/>
        <end position="24"/>
    </location>
</feature>
<gene>
    <name evidence="2" type="ORF">BKA14_003541</name>
</gene>
<dbReference type="AlphaFoldDB" id="A0A7W7CU86"/>
<name>A0A7W7CU86_9ACTN</name>
<accession>A0A7W7CU86</accession>
<evidence type="ECO:0000256" key="1">
    <source>
        <dbReference type="SAM" id="MobiDB-lite"/>
    </source>
</evidence>
<dbReference type="RefSeq" id="WP_184952022.1">
    <property type="nucleotide sequence ID" value="NZ_BOMC01000080.1"/>
</dbReference>